<dbReference type="Pfam" id="PF20638">
    <property type="entry name" value="ATG5_UblA"/>
    <property type="match status" value="1"/>
</dbReference>
<dbReference type="GO" id="GO:0000422">
    <property type="term" value="P:autophagy of mitochondrion"/>
    <property type="evidence" value="ECO:0007669"/>
    <property type="project" value="TreeGrafter"/>
</dbReference>
<name>A0A8B7N4N9_HYAAZ</name>
<sequence>MSMSMSGDGEILRRVWEGRVATCIKLAEEDLSSYGEPDPHYLMLPRVSYFPLVLEKVRKSFQRHVSPEFRDHEIWLEFDGIPLKMQYPIGVLCDVLNTEGQAPWMLRLHFSSPPASLISLPCG</sequence>
<dbReference type="PANTHER" id="PTHR13040:SF2">
    <property type="entry name" value="AUTOPHAGY PROTEIN 5"/>
    <property type="match status" value="1"/>
</dbReference>
<proteinExistence type="predicted"/>
<reference evidence="3" key="1">
    <citation type="submission" date="2025-08" db="UniProtKB">
        <authorList>
            <consortium name="RefSeq"/>
        </authorList>
    </citation>
    <scope>IDENTIFICATION</scope>
    <source>
        <tissue evidence="3">Whole organism</tissue>
    </source>
</reference>
<dbReference type="GO" id="GO:0019776">
    <property type="term" value="F:Atg8-family ligase activity"/>
    <property type="evidence" value="ECO:0007669"/>
    <property type="project" value="TreeGrafter"/>
</dbReference>
<dbReference type="Gene3D" id="3.10.20.620">
    <property type="match status" value="1"/>
</dbReference>
<dbReference type="AlphaFoldDB" id="A0A8B7N4N9"/>
<dbReference type="Proteomes" id="UP000694843">
    <property type="component" value="Unplaced"/>
</dbReference>
<dbReference type="GO" id="GO:0044233">
    <property type="term" value="C:mitochondria-associated endoplasmic reticulum membrane contact site"/>
    <property type="evidence" value="ECO:0007669"/>
    <property type="project" value="TreeGrafter"/>
</dbReference>
<dbReference type="GO" id="GO:0034727">
    <property type="term" value="P:piecemeal microautophagy of the nucleus"/>
    <property type="evidence" value="ECO:0007669"/>
    <property type="project" value="TreeGrafter"/>
</dbReference>
<dbReference type="RefSeq" id="XP_018008234.1">
    <property type="nucleotide sequence ID" value="XM_018152745.2"/>
</dbReference>
<evidence type="ECO:0000259" key="1">
    <source>
        <dbReference type="Pfam" id="PF20638"/>
    </source>
</evidence>
<evidence type="ECO:0000313" key="2">
    <source>
        <dbReference type="Proteomes" id="UP000694843"/>
    </source>
</evidence>
<dbReference type="GO" id="GO:0005776">
    <property type="term" value="C:autophagosome"/>
    <property type="evidence" value="ECO:0007669"/>
    <property type="project" value="TreeGrafter"/>
</dbReference>
<dbReference type="OMA" id="FRDHEIW"/>
<dbReference type="InterPro" id="IPR048939">
    <property type="entry name" value="ATG5_UblA"/>
</dbReference>
<dbReference type="InterPro" id="IPR007239">
    <property type="entry name" value="Atg5"/>
</dbReference>
<organism evidence="2 3">
    <name type="scientific">Hyalella azteca</name>
    <name type="common">Amphipod</name>
    <dbReference type="NCBI Taxonomy" id="294128"/>
    <lineage>
        <taxon>Eukaryota</taxon>
        <taxon>Metazoa</taxon>
        <taxon>Ecdysozoa</taxon>
        <taxon>Arthropoda</taxon>
        <taxon>Crustacea</taxon>
        <taxon>Multicrustacea</taxon>
        <taxon>Malacostraca</taxon>
        <taxon>Eumalacostraca</taxon>
        <taxon>Peracarida</taxon>
        <taxon>Amphipoda</taxon>
        <taxon>Senticaudata</taxon>
        <taxon>Talitrida</taxon>
        <taxon>Talitroidea</taxon>
        <taxon>Hyalellidae</taxon>
        <taxon>Hyalella</taxon>
    </lineage>
</organism>
<dbReference type="GO" id="GO:0034045">
    <property type="term" value="C:phagophore assembly site membrane"/>
    <property type="evidence" value="ECO:0007669"/>
    <property type="project" value="TreeGrafter"/>
</dbReference>
<dbReference type="GO" id="GO:0034274">
    <property type="term" value="C:Atg12-Atg5-Atg16 complex"/>
    <property type="evidence" value="ECO:0007669"/>
    <property type="project" value="TreeGrafter"/>
</dbReference>
<dbReference type="OrthoDB" id="272162at2759"/>
<dbReference type="InterPro" id="IPR042527">
    <property type="entry name" value="Atg5_UblA_dom_sf"/>
</dbReference>
<dbReference type="GO" id="GO:0061908">
    <property type="term" value="C:phagophore"/>
    <property type="evidence" value="ECO:0007669"/>
    <property type="project" value="TreeGrafter"/>
</dbReference>
<keyword evidence="2" id="KW-1185">Reference proteome</keyword>
<protein>
    <submittedName>
        <fullName evidence="3">Autophagy protein 5-like</fullName>
    </submittedName>
</protein>
<evidence type="ECO:0000313" key="3">
    <source>
        <dbReference type="RefSeq" id="XP_018008234.1"/>
    </source>
</evidence>
<dbReference type="PANTHER" id="PTHR13040">
    <property type="entry name" value="AUTOPHAGY PROTEIN 5"/>
    <property type="match status" value="1"/>
</dbReference>
<accession>A0A8B7N4N9</accession>
<feature type="domain" description="Autophagy protein ATG5 UblA" evidence="1">
    <location>
        <begin position="15"/>
        <end position="110"/>
    </location>
</feature>
<gene>
    <name evidence="3" type="primary">LOC108665938</name>
</gene>
<dbReference type="KEGG" id="hazt:108665938"/>
<dbReference type="GeneID" id="108665938"/>
<dbReference type="GO" id="GO:0006995">
    <property type="term" value="P:cellular response to nitrogen starvation"/>
    <property type="evidence" value="ECO:0007669"/>
    <property type="project" value="TreeGrafter"/>
</dbReference>